<dbReference type="SUPFAM" id="SSF48403">
    <property type="entry name" value="Ankyrin repeat"/>
    <property type="match status" value="1"/>
</dbReference>
<proteinExistence type="predicted"/>
<dbReference type="RefSeq" id="WP_039454620.1">
    <property type="nucleotide sequence ID" value="NZ_JSWE01000030.1"/>
</dbReference>
<evidence type="ECO:0000256" key="3">
    <source>
        <dbReference type="PROSITE-ProRule" id="PRU00023"/>
    </source>
</evidence>
<gene>
    <name evidence="5" type="ORF">NF27_BE00020</name>
</gene>
<evidence type="ECO:0000256" key="1">
    <source>
        <dbReference type="ARBA" id="ARBA00022737"/>
    </source>
</evidence>
<dbReference type="Gene3D" id="1.25.40.10">
    <property type="entry name" value="Tetratricopeptide repeat domain"/>
    <property type="match status" value="2"/>
</dbReference>
<keyword evidence="1" id="KW-0677">Repeat</keyword>
<dbReference type="GO" id="GO:0004540">
    <property type="term" value="F:RNA nuclease activity"/>
    <property type="evidence" value="ECO:0007669"/>
    <property type="project" value="TreeGrafter"/>
</dbReference>
<evidence type="ECO:0000313" key="6">
    <source>
        <dbReference type="Proteomes" id="UP000031258"/>
    </source>
</evidence>
<evidence type="ECO:0000256" key="2">
    <source>
        <dbReference type="ARBA" id="ARBA00023043"/>
    </source>
</evidence>
<dbReference type="GO" id="GO:0003723">
    <property type="term" value="F:RNA binding"/>
    <property type="evidence" value="ECO:0007669"/>
    <property type="project" value="TreeGrafter"/>
</dbReference>
<protein>
    <submittedName>
        <fullName evidence="5">Uncharacterized protein</fullName>
    </submittedName>
</protein>
<dbReference type="STRING" id="86105.NF27_BE00020"/>
<keyword evidence="6" id="KW-1185">Reference proteome</keyword>
<name>A0A0C1QQN5_9RICK</name>
<dbReference type="PROSITE" id="PS50088">
    <property type="entry name" value="ANK_REPEAT"/>
    <property type="match status" value="1"/>
</dbReference>
<dbReference type="Proteomes" id="UP000031258">
    <property type="component" value="Unassembled WGS sequence"/>
</dbReference>
<feature type="repeat" description="ANK" evidence="3">
    <location>
        <begin position="123"/>
        <end position="155"/>
    </location>
</feature>
<dbReference type="SMART" id="SM00248">
    <property type="entry name" value="ANK"/>
    <property type="match status" value="3"/>
</dbReference>
<dbReference type="EMBL" id="JSWE01000030">
    <property type="protein sequence ID" value="KIE06208.1"/>
    <property type="molecule type" value="Genomic_DNA"/>
</dbReference>
<dbReference type="InterPro" id="IPR002110">
    <property type="entry name" value="Ankyrin_rpt"/>
</dbReference>
<accession>A0A0C1QQN5</accession>
<dbReference type="PATRIC" id="fig|86105.3.peg.67"/>
<dbReference type="GO" id="GO:0006396">
    <property type="term" value="P:RNA processing"/>
    <property type="evidence" value="ECO:0007669"/>
    <property type="project" value="TreeGrafter"/>
</dbReference>
<dbReference type="SUPFAM" id="SSF48452">
    <property type="entry name" value="TPR-like"/>
    <property type="match status" value="2"/>
</dbReference>
<reference evidence="5 6" key="1">
    <citation type="submission" date="2014-11" db="EMBL/GenBank/DDBJ databases">
        <title>A Rickettsiales Symbiont of Amoebae With Ancient Features.</title>
        <authorList>
            <person name="Schulz F."/>
            <person name="Martijn J."/>
            <person name="Wascher F."/>
            <person name="Kostanjsek R."/>
            <person name="Ettema T.J."/>
            <person name="Horn M."/>
        </authorList>
    </citation>
    <scope>NUCLEOTIDE SEQUENCE [LARGE SCALE GENOMIC DNA]</scope>
    <source>
        <strain evidence="5 6">UWC36</strain>
    </source>
</reference>
<dbReference type="PANTHER" id="PTHR24141">
    <property type="entry name" value="2-5A-DEPENDENT RIBONUCLEASE"/>
    <property type="match status" value="1"/>
</dbReference>
<dbReference type="InterPro" id="IPR036770">
    <property type="entry name" value="Ankyrin_rpt-contain_sf"/>
</dbReference>
<sequence length="909" mass="104060">MFEKYIDCLKKEILSDNIQIKEIFFILLKAGRIDIIKSLPSWQDTIKPISAEELFDNAALAIAQDDNKLHVIKFLIEECEYDFREIVDSDNINLMLKAAKNNATNIVKYLLDIGFNPNSQAPSGSTCLHFAAMNDNKELISYLVNRGANLNAPNNMKHSPLISAAHAASYVAMIELLRLGADNKITVYGLNCFQLFNMARNGETLLIKCTDTSKEPQGIFEVAEAQSAYFEIIFSNTPSHKKLQTAIRQIEKAINNGQEISISEPTYLALVYGYTVINSFNPKLVTNYLKSLLTKHKNLPAEFFITSYLNIGHKLKNIGEFDKIKPLINGATELINYIKTKQVKQLSLSVLYYELAKLNQIFGFSEEAIQAYQLAIKYYSPSDEKNLLGEVYYGLGISHYYMLNENSSYKNYKLAYSYNKNSFKIFNAYISCLTIREEYDKALKVIKASNLPYTELYIIYIKFLKGDIKAKLALERINAEKYQNNQDIYEFALAIESKCYHTLGDNKLAFLKMKESERLNAQVYTSAGEVFQFLCNTLEYKCEEEGLNFLESFKKTSPYEYQNSTLIIIVEALIYININNTDQAIQLINQLSILNNKALNSHLLFNLYLNLTCLIIEQEDSQKYELAQVYLERILKIDPSNEQAIFYKTLILSFTGKAEQANQVLNEIDQNTISYIAESEDLIKTKAEEIKKEKEEEEEKLENTEQEIVKAEDFDPIKIHAYFQRQKKQVLVNAINAIKKEAKPLTSWHIASTTYNEGREDIKHISSNLFSDYYALINAKVGNKLDNITLQRCYNALEKGICFRKTGQNGIKFIDGGIELKISEDIRLFTSRIYENEDGKKLIIFDSIENHDSVKKVSSPGLRIAIEKVPNQDIGKNIIDADNNIEPLARPTSFVERILDRKNLEAYRA</sequence>
<dbReference type="InterPro" id="IPR011990">
    <property type="entry name" value="TPR-like_helical_dom_sf"/>
</dbReference>
<keyword evidence="4" id="KW-0175">Coiled coil</keyword>
<dbReference type="PROSITE" id="PS50297">
    <property type="entry name" value="ANK_REP_REGION"/>
    <property type="match status" value="1"/>
</dbReference>
<dbReference type="PANTHER" id="PTHR24141:SF1">
    <property type="entry name" value="2-5A-DEPENDENT RIBONUCLEASE"/>
    <property type="match status" value="1"/>
</dbReference>
<comment type="caution">
    <text evidence="5">The sequence shown here is derived from an EMBL/GenBank/DDBJ whole genome shotgun (WGS) entry which is preliminary data.</text>
</comment>
<evidence type="ECO:0000256" key="4">
    <source>
        <dbReference type="SAM" id="Coils"/>
    </source>
</evidence>
<organism evidence="5 6">
    <name type="scientific">Candidatus Jidaibacter acanthamoebae</name>
    <dbReference type="NCBI Taxonomy" id="86105"/>
    <lineage>
        <taxon>Bacteria</taxon>
        <taxon>Pseudomonadati</taxon>
        <taxon>Pseudomonadota</taxon>
        <taxon>Alphaproteobacteria</taxon>
        <taxon>Rickettsiales</taxon>
        <taxon>Candidatus Midichloriaceae</taxon>
        <taxon>Candidatus Jidaibacter</taxon>
    </lineage>
</organism>
<dbReference type="OrthoDB" id="7872474at2"/>
<dbReference type="Gene3D" id="1.25.40.20">
    <property type="entry name" value="Ankyrin repeat-containing domain"/>
    <property type="match status" value="1"/>
</dbReference>
<dbReference type="Pfam" id="PF12796">
    <property type="entry name" value="Ank_2"/>
    <property type="match status" value="1"/>
</dbReference>
<feature type="coiled-coil region" evidence="4">
    <location>
        <begin position="676"/>
        <end position="714"/>
    </location>
</feature>
<evidence type="ECO:0000313" key="5">
    <source>
        <dbReference type="EMBL" id="KIE06208.1"/>
    </source>
</evidence>
<keyword evidence="2 3" id="KW-0040">ANK repeat</keyword>
<dbReference type="AlphaFoldDB" id="A0A0C1QQN5"/>